<gene>
    <name evidence="1" type="ORF">ACH5RR_021293</name>
</gene>
<sequence>MALEESKRGIWSSLGDQVKKVYEGEHPPNKRRKMIEIEDSGDDRAFPKLVLDYDPLGVGTIQMEIGSSSRSGTGKLNCPTDKKLGAVYEDD</sequence>
<accession>A0ABD2ZHX3</accession>
<proteinExistence type="predicted"/>
<evidence type="ECO:0000313" key="1">
    <source>
        <dbReference type="EMBL" id="KAL3518704.1"/>
    </source>
</evidence>
<protein>
    <submittedName>
        <fullName evidence="1">Uncharacterized protein</fullName>
    </submittedName>
</protein>
<organism evidence="1 2">
    <name type="scientific">Cinchona calisaya</name>
    <dbReference type="NCBI Taxonomy" id="153742"/>
    <lineage>
        <taxon>Eukaryota</taxon>
        <taxon>Viridiplantae</taxon>
        <taxon>Streptophyta</taxon>
        <taxon>Embryophyta</taxon>
        <taxon>Tracheophyta</taxon>
        <taxon>Spermatophyta</taxon>
        <taxon>Magnoliopsida</taxon>
        <taxon>eudicotyledons</taxon>
        <taxon>Gunneridae</taxon>
        <taxon>Pentapetalae</taxon>
        <taxon>asterids</taxon>
        <taxon>lamiids</taxon>
        <taxon>Gentianales</taxon>
        <taxon>Rubiaceae</taxon>
        <taxon>Cinchonoideae</taxon>
        <taxon>Cinchoneae</taxon>
        <taxon>Cinchona</taxon>
    </lineage>
</organism>
<dbReference type="AlphaFoldDB" id="A0ABD2ZHX3"/>
<comment type="caution">
    <text evidence="1">The sequence shown here is derived from an EMBL/GenBank/DDBJ whole genome shotgun (WGS) entry which is preliminary data.</text>
</comment>
<dbReference type="EMBL" id="JBJUIK010000009">
    <property type="protein sequence ID" value="KAL3518704.1"/>
    <property type="molecule type" value="Genomic_DNA"/>
</dbReference>
<dbReference type="Proteomes" id="UP001630127">
    <property type="component" value="Unassembled WGS sequence"/>
</dbReference>
<name>A0ABD2ZHX3_9GENT</name>
<keyword evidence="2" id="KW-1185">Reference proteome</keyword>
<evidence type="ECO:0000313" key="2">
    <source>
        <dbReference type="Proteomes" id="UP001630127"/>
    </source>
</evidence>
<reference evidence="1 2" key="1">
    <citation type="submission" date="2024-11" db="EMBL/GenBank/DDBJ databases">
        <title>A near-complete genome assembly of Cinchona calisaya.</title>
        <authorList>
            <person name="Lian D.C."/>
            <person name="Zhao X.W."/>
            <person name="Wei L."/>
        </authorList>
    </citation>
    <scope>NUCLEOTIDE SEQUENCE [LARGE SCALE GENOMIC DNA]</scope>
    <source>
        <tissue evidence="1">Nenye</tissue>
    </source>
</reference>